<dbReference type="Proteomes" id="UP000649768">
    <property type="component" value="Unassembled WGS sequence"/>
</dbReference>
<comment type="caution">
    <text evidence="4">The sequence shown here is derived from an EMBL/GenBank/DDBJ whole genome shotgun (WGS) entry which is preliminary data.</text>
</comment>
<dbReference type="EMBL" id="JACYTP010000015">
    <property type="protein sequence ID" value="MBD8514757.1"/>
    <property type="molecule type" value="Genomic_DNA"/>
</dbReference>
<evidence type="ECO:0000313" key="5">
    <source>
        <dbReference type="Proteomes" id="UP000649768"/>
    </source>
</evidence>
<reference evidence="4 5" key="1">
    <citation type="submission" date="2020-09" db="EMBL/GenBank/DDBJ databases">
        <title>Photobacterium sp. CAU 1568 isolated from sand of Sido Beach.</title>
        <authorList>
            <person name="Kim W."/>
        </authorList>
    </citation>
    <scope>NUCLEOTIDE SEQUENCE [LARGE SCALE GENOMIC DNA]</scope>
    <source>
        <strain evidence="4 5">CAU 1568</strain>
    </source>
</reference>
<evidence type="ECO:0000259" key="3">
    <source>
        <dbReference type="Pfam" id="PF01103"/>
    </source>
</evidence>
<evidence type="ECO:0000313" key="4">
    <source>
        <dbReference type="EMBL" id="MBD8514757.1"/>
    </source>
</evidence>
<dbReference type="Gene3D" id="2.40.160.50">
    <property type="entry name" value="membrane protein fhac: a member of the omp85/tpsb transporter family"/>
    <property type="match status" value="1"/>
</dbReference>
<proteinExistence type="predicted"/>
<evidence type="ECO:0000256" key="1">
    <source>
        <dbReference type="ARBA" id="ARBA00004370"/>
    </source>
</evidence>
<dbReference type="Pfam" id="PF01103">
    <property type="entry name" value="Omp85"/>
    <property type="match status" value="1"/>
</dbReference>
<dbReference type="RefSeq" id="WP_192017361.1">
    <property type="nucleotide sequence ID" value="NZ_JACYTP010000015.1"/>
</dbReference>
<protein>
    <recommendedName>
        <fullName evidence="3">Bacterial surface antigen (D15) domain-containing protein</fullName>
    </recommendedName>
</protein>
<gene>
    <name evidence="4" type="ORF">IFO68_18950</name>
</gene>
<keyword evidence="5" id="KW-1185">Reference proteome</keyword>
<organism evidence="4 5">
    <name type="scientific">Photobacterium arenosum</name>
    <dbReference type="NCBI Taxonomy" id="2774143"/>
    <lineage>
        <taxon>Bacteria</taxon>
        <taxon>Pseudomonadati</taxon>
        <taxon>Pseudomonadota</taxon>
        <taxon>Gammaproteobacteria</taxon>
        <taxon>Vibrionales</taxon>
        <taxon>Vibrionaceae</taxon>
        <taxon>Photobacterium</taxon>
    </lineage>
</organism>
<feature type="domain" description="Bacterial surface antigen (D15)" evidence="3">
    <location>
        <begin position="222"/>
        <end position="423"/>
    </location>
</feature>
<accession>A0ABR9BQB6</accession>
<keyword evidence="2" id="KW-0472">Membrane</keyword>
<sequence length="449" mass="50899">MLTPLYRRALSRTSICHPRQAVVNATAWLFSALLWAGYPAVACASDDGIKINTGGYDDEGELNWAKDYAVVPFAFYTDNIGFALGMAGVVKGAFQPQASLFGAGLKGNKGTWLTYIRGDNFRLSNDSRWLLGAEIYNADFQHTDFYLGEAASNDSSALDAFNANAYDARYRMFARYIFPLGSATANPLAALALERPLTGSTPWQSGITSIEFRPYYQNRRFHDSPPLPDTEFADTDEVWALETRLEWDNLNSEHNPSQGSHSLLTVTTDPGSSDRESWWQWELSQSWFWDIGPGGDWFEQQVIAFNAYLSDVPSWDQSEQVQGQTRYHRPPEFARASLGGLFRLRSYPGGRFSDRSALSYSMEYRVMPEWQPLSGWPVFDWYDVPWWQWVLFTDLGRVADEFDLAELNQDMRWSAGGAVRFQVEGVVVRAEMAWGEEESSFNVMVNQPF</sequence>
<name>A0ABR9BQB6_9GAMM</name>
<evidence type="ECO:0000256" key="2">
    <source>
        <dbReference type="ARBA" id="ARBA00023136"/>
    </source>
</evidence>
<dbReference type="InterPro" id="IPR000184">
    <property type="entry name" value="Bac_surfAg_D15"/>
</dbReference>
<comment type="subcellular location">
    <subcellularLocation>
        <location evidence="1">Membrane</location>
    </subcellularLocation>
</comment>